<reference evidence="3 4" key="1">
    <citation type="journal article" date="2018" name="Int. J. Syst. Evol. Microbiol.">
        <title>Methylomusa anaerophila gen. nov., sp. nov., an anaerobic methanol-utilizing bacterium isolated from a microbial fuel cell.</title>
        <authorList>
            <person name="Amano N."/>
            <person name="Yamamuro A."/>
            <person name="Miyahara M."/>
            <person name="Kouzuma A."/>
            <person name="Abe T."/>
            <person name="Watanabe K."/>
        </authorList>
    </citation>
    <scope>NUCLEOTIDE SEQUENCE [LARGE SCALE GENOMIC DNA]</scope>
    <source>
        <strain evidence="3 4">MMFC1</strain>
    </source>
</reference>
<keyword evidence="1" id="KW-0472">Membrane</keyword>
<dbReference type="InterPro" id="IPR051158">
    <property type="entry name" value="Metallophosphoesterase_sf"/>
</dbReference>
<dbReference type="AlphaFoldDB" id="A0A348AHC6"/>
<keyword evidence="1" id="KW-0812">Transmembrane</keyword>
<sequence>MQQNPFLLSLLFILVIVPGVCWLGYRILAKWHPFYTMRPVRIFYWSVTGLSLAIILLSRRFRPAESLTGEFIRGLLYVSYTWIIGLLLLMALLFLLHITRDTAKRFCKAKAAAVNGNGYEGITRRQFIQGVAAAVPALPFTGSGFGIFNGDREIVLSRHEIHLPGLPPEFDRLKVAQVSDAHIGPFFGMSKLERVLAMVEGEKPDFLAITGDLVDDLDLLAPTMERLNRFHALLPHGIYYCWGNHEYFRDINRIRRAVAASPVTLIENDACKVLDGNRPLFLLGVDYPWARGGANQSIVRENYFAQAARKLPAAAFPVLLAHHPDFFDNAFAAGIPLSLSGHTHGGQIAVGGKSIFPVQYKYMRGMYRNGASYGYVNVGAGHWLPFRIGCPAEVAVFTLRSGDLGGKVGLKVDKECGSQVAGFHINSGIVPGGNSIADG</sequence>
<evidence type="ECO:0000256" key="1">
    <source>
        <dbReference type="SAM" id="Phobius"/>
    </source>
</evidence>
<feature type="transmembrane region" description="Helical" evidence="1">
    <location>
        <begin position="77"/>
        <end position="98"/>
    </location>
</feature>
<dbReference type="RefSeq" id="WP_126307215.1">
    <property type="nucleotide sequence ID" value="NZ_AP018449.1"/>
</dbReference>
<organism evidence="3 4">
    <name type="scientific">Methylomusa anaerophila</name>
    <dbReference type="NCBI Taxonomy" id="1930071"/>
    <lineage>
        <taxon>Bacteria</taxon>
        <taxon>Bacillati</taxon>
        <taxon>Bacillota</taxon>
        <taxon>Negativicutes</taxon>
        <taxon>Selenomonadales</taxon>
        <taxon>Sporomusaceae</taxon>
        <taxon>Methylomusa</taxon>
    </lineage>
</organism>
<keyword evidence="1" id="KW-1133">Transmembrane helix</keyword>
<dbReference type="PANTHER" id="PTHR31302:SF0">
    <property type="entry name" value="TRANSMEMBRANE PROTEIN WITH METALLOPHOSPHOESTERASE DOMAIN"/>
    <property type="match status" value="1"/>
</dbReference>
<evidence type="ECO:0000313" key="3">
    <source>
        <dbReference type="EMBL" id="BBB90474.1"/>
    </source>
</evidence>
<keyword evidence="4" id="KW-1185">Reference proteome</keyword>
<evidence type="ECO:0000259" key="2">
    <source>
        <dbReference type="Pfam" id="PF00149"/>
    </source>
</evidence>
<feature type="transmembrane region" description="Helical" evidence="1">
    <location>
        <begin position="6"/>
        <end position="28"/>
    </location>
</feature>
<dbReference type="KEGG" id="mana:MAMMFC1_01125"/>
<proteinExistence type="predicted"/>
<gene>
    <name evidence="3" type="ORF">MAMMFC1_01125</name>
</gene>
<dbReference type="PANTHER" id="PTHR31302">
    <property type="entry name" value="TRANSMEMBRANE PROTEIN WITH METALLOPHOSPHOESTERASE DOMAIN-RELATED"/>
    <property type="match status" value="1"/>
</dbReference>
<dbReference type="Pfam" id="PF00149">
    <property type="entry name" value="Metallophos"/>
    <property type="match status" value="1"/>
</dbReference>
<dbReference type="GO" id="GO:0016787">
    <property type="term" value="F:hydrolase activity"/>
    <property type="evidence" value="ECO:0007669"/>
    <property type="project" value="UniProtKB-KW"/>
</dbReference>
<name>A0A348AHC6_9FIRM</name>
<dbReference type="InterPro" id="IPR029052">
    <property type="entry name" value="Metallo-depent_PP-like"/>
</dbReference>
<dbReference type="EMBL" id="AP018449">
    <property type="protein sequence ID" value="BBB90474.1"/>
    <property type="molecule type" value="Genomic_DNA"/>
</dbReference>
<feature type="domain" description="Calcineurin-like phosphoesterase" evidence="2">
    <location>
        <begin position="173"/>
        <end position="345"/>
    </location>
</feature>
<evidence type="ECO:0000313" key="4">
    <source>
        <dbReference type="Proteomes" id="UP000276437"/>
    </source>
</evidence>
<dbReference type="InterPro" id="IPR004843">
    <property type="entry name" value="Calcineurin-like_PHP"/>
</dbReference>
<dbReference type="SUPFAM" id="SSF56300">
    <property type="entry name" value="Metallo-dependent phosphatases"/>
    <property type="match status" value="1"/>
</dbReference>
<dbReference type="EC" id="3.1.-.-" evidence="3"/>
<feature type="transmembrane region" description="Helical" evidence="1">
    <location>
        <begin position="40"/>
        <end position="57"/>
    </location>
</feature>
<dbReference type="OrthoDB" id="9780884at2"/>
<dbReference type="Gene3D" id="3.60.21.10">
    <property type="match status" value="1"/>
</dbReference>
<dbReference type="Proteomes" id="UP000276437">
    <property type="component" value="Chromosome"/>
</dbReference>
<keyword evidence="3" id="KW-0378">Hydrolase</keyword>
<protein>
    <submittedName>
        <fullName evidence="3">Putative metallophosphoesterase</fullName>
        <ecNumber evidence="3">3.1.-.-</ecNumber>
    </submittedName>
</protein>
<accession>A0A348AHC6</accession>